<keyword evidence="5 6" id="KW-0378">Hydrolase</keyword>
<accession>A0A936NB62</accession>
<comment type="subunit">
    <text evidence="6">Homopolymer.</text>
</comment>
<evidence type="ECO:0000313" key="9">
    <source>
        <dbReference type="EMBL" id="MBK9296439.1"/>
    </source>
</evidence>
<evidence type="ECO:0000313" key="10">
    <source>
        <dbReference type="Proteomes" id="UP000727993"/>
    </source>
</evidence>
<name>A0A936NB62_9ACTN</name>
<dbReference type="EC" id="3.5.4.16" evidence="6"/>
<dbReference type="PROSITE" id="PS00859">
    <property type="entry name" value="GTP_CYCLOHYDROL_1_1"/>
    <property type="match status" value="1"/>
</dbReference>
<dbReference type="PANTHER" id="PTHR11109">
    <property type="entry name" value="GTP CYCLOHYDROLASE I"/>
    <property type="match status" value="1"/>
</dbReference>
<dbReference type="SUPFAM" id="SSF55620">
    <property type="entry name" value="Tetrahydrobiopterin biosynthesis enzymes-like"/>
    <property type="match status" value="1"/>
</dbReference>
<evidence type="ECO:0000256" key="4">
    <source>
        <dbReference type="ARBA" id="ARBA00022563"/>
    </source>
</evidence>
<keyword evidence="6" id="KW-0479">Metal-binding</keyword>
<reference evidence="9 10" key="1">
    <citation type="submission" date="2020-10" db="EMBL/GenBank/DDBJ databases">
        <title>Connecting structure to function with the recovery of over 1000 high-quality activated sludge metagenome-assembled genomes encoding full-length rRNA genes using long-read sequencing.</title>
        <authorList>
            <person name="Singleton C.M."/>
            <person name="Petriglieri F."/>
            <person name="Kristensen J.M."/>
            <person name="Kirkegaard R.H."/>
            <person name="Michaelsen T.Y."/>
            <person name="Andersen M.H."/>
            <person name="Karst S.M."/>
            <person name="Dueholm M.S."/>
            <person name="Nielsen P.H."/>
            <person name="Albertsen M."/>
        </authorList>
    </citation>
    <scope>NUCLEOTIDE SEQUENCE [LARGE SCALE GENOMIC DNA]</scope>
    <source>
        <strain evidence="9">Lyne_18-Q3-R50-59_MAXAC.006</strain>
    </source>
</reference>
<dbReference type="InterPro" id="IPR043134">
    <property type="entry name" value="GTP-CH-I_N"/>
</dbReference>
<dbReference type="AlphaFoldDB" id="A0A936NB62"/>
<feature type="binding site" evidence="6">
    <location>
        <position position="102"/>
    </location>
    <ligand>
        <name>Zn(2+)</name>
        <dbReference type="ChEBI" id="CHEBI:29105"/>
    </ligand>
</feature>
<keyword evidence="6" id="KW-0342">GTP-binding</keyword>
<dbReference type="GO" id="GO:0008270">
    <property type="term" value="F:zinc ion binding"/>
    <property type="evidence" value="ECO:0007669"/>
    <property type="project" value="UniProtKB-UniRule"/>
</dbReference>
<gene>
    <name evidence="6 9" type="primary">folE</name>
    <name evidence="9" type="ORF">IPN02_06195</name>
</gene>
<comment type="caution">
    <text evidence="9">The sequence shown here is derived from an EMBL/GenBank/DDBJ whole genome shotgun (WGS) entry which is preliminary data.</text>
</comment>
<feature type="region of interest" description="Disordered" evidence="7">
    <location>
        <begin position="1"/>
        <end position="26"/>
    </location>
</feature>
<feature type="binding site" evidence="6">
    <location>
        <position position="99"/>
    </location>
    <ligand>
        <name>Zn(2+)</name>
        <dbReference type="ChEBI" id="CHEBI:29105"/>
    </ligand>
</feature>
<comment type="catalytic activity">
    <reaction evidence="1 6">
        <text>GTP + H2O = 7,8-dihydroneopterin 3'-triphosphate + formate + H(+)</text>
        <dbReference type="Rhea" id="RHEA:17473"/>
        <dbReference type="ChEBI" id="CHEBI:15377"/>
        <dbReference type="ChEBI" id="CHEBI:15378"/>
        <dbReference type="ChEBI" id="CHEBI:15740"/>
        <dbReference type="ChEBI" id="CHEBI:37565"/>
        <dbReference type="ChEBI" id="CHEBI:58462"/>
        <dbReference type="EC" id="3.5.4.16"/>
    </reaction>
</comment>
<evidence type="ECO:0000256" key="7">
    <source>
        <dbReference type="SAM" id="MobiDB-lite"/>
    </source>
</evidence>
<dbReference type="InterPro" id="IPR001474">
    <property type="entry name" value="GTP_CycHdrlase_I"/>
</dbReference>
<dbReference type="GO" id="GO:0006729">
    <property type="term" value="P:tetrahydrobiopterin biosynthetic process"/>
    <property type="evidence" value="ECO:0007669"/>
    <property type="project" value="TreeGrafter"/>
</dbReference>
<dbReference type="NCBIfam" id="TIGR00063">
    <property type="entry name" value="folE"/>
    <property type="match status" value="1"/>
</dbReference>
<dbReference type="InterPro" id="IPR018234">
    <property type="entry name" value="GTP_CycHdrlase_I_CS"/>
</dbReference>
<dbReference type="NCBIfam" id="NF006826">
    <property type="entry name" value="PRK09347.1-3"/>
    <property type="match status" value="1"/>
</dbReference>
<dbReference type="FunFam" id="1.10.286.10:FF:000001">
    <property type="entry name" value="GTP cyclohydrolase 1"/>
    <property type="match status" value="1"/>
</dbReference>
<dbReference type="Gene3D" id="1.10.286.10">
    <property type="match status" value="1"/>
</dbReference>
<dbReference type="PANTHER" id="PTHR11109:SF7">
    <property type="entry name" value="GTP CYCLOHYDROLASE 1"/>
    <property type="match status" value="1"/>
</dbReference>
<evidence type="ECO:0000256" key="3">
    <source>
        <dbReference type="ARBA" id="ARBA00008085"/>
    </source>
</evidence>
<organism evidence="9 10">
    <name type="scientific">Candidatus Neomicrothrix subdominans</name>
    <dbReference type="NCBI Taxonomy" id="2954438"/>
    <lineage>
        <taxon>Bacteria</taxon>
        <taxon>Bacillati</taxon>
        <taxon>Actinomycetota</taxon>
        <taxon>Acidimicrobiia</taxon>
        <taxon>Acidimicrobiales</taxon>
        <taxon>Microthrixaceae</taxon>
        <taxon>Candidatus Neomicrothrix</taxon>
    </lineage>
</organism>
<comment type="pathway">
    <text evidence="2 6">Cofactor biosynthesis; 7,8-dihydroneopterin triphosphate biosynthesis; 7,8-dihydroneopterin triphosphate from GTP: step 1/1.</text>
</comment>
<dbReference type="GO" id="GO:0006730">
    <property type="term" value="P:one-carbon metabolic process"/>
    <property type="evidence" value="ECO:0007669"/>
    <property type="project" value="UniProtKB-UniRule"/>
</dbReference>
<evidence type="ECO:0000256" key="2">
    <source>
        <dbReference type="ARBA" id="ARBA00005080"/>
    </source>
</evidence>
<sequence length="209" mass="22680">MNSPAPSPGRLETPDPTAEPQGTSVDLPRVEAAVRELLAAIGEDPERDGLLDTPARVARMYAEVCSGLHDDPRRHLRTTFEANHDEMIMVRDITFHSLCEHHLAPFSGRAHVAYIPNEEGRITGLSKLARLTLGYAARPQVQERLTTQIAEAIEEVLAPRGVLVVVEAEHLCMAMRGVRSSGSTTVTSAVRGLFRTDVAARAEAMGLIG</sequence>
<protein>
    <recommendedName>
        <fullName evidence="6">GTP cyclohydrolase 1</fullName>
        <ecNumber evidence="6">3.5.4.16</ecNumber>
    </recommendedName>
    <alternativeName>
        <fullName evidence="6">GTP cyclohydrolase I</fullName>
        <shortName evidence="6">GTP-CH-I</shortName>
    </alternativeName>
</protein>
<dbReference type="GO" id="GO:0005737">
    <property type="term" value="C:cytoplasm"/>
    <property type="evidence" value="ECO:0007669"/>
    <property type="project" value="TreeGrafter"/>
</dbReference>
<dbReference type="GO" id="GO:0046654">
    <property type="term" value="P:tetrahydrofolate biosynthetic process"/>
    <property type="evidence" value="ECO:0007669"/>
    <property type="project" value="UniProtKB-UniRule"/>
</dbReference>
<feature type="binding site" evidence="6">
    <location>
        <position position="172"/>
    </location>
    <ligand>
        <name>Zn(2+)</name>
        <dbReference type="ChEBI" id="CHEBI:29105"/>
    </ligand>
</feature>
<dbReference type="HAMAP" id="MF_00223">
    <property type="entry name" value="FolE"/>
    <property type="match status" value="1"/>
</dbReference>
<evidence type="ECO:0000256" key="1">
    <source>
        <dbReference type="ARBA" id="ARBA00001052"/>
    </source>
</evidence>
<dbReference type="GO" id="GO:0003934">
    <property type="term" value="F:GTP cyclohydrolase I activity"/>
    <property type="evidence" value="ECO:0007669"/>
    <property type="project" value="UniProtKB-UniRule"/>
</dbReference>
<proteinExistence type="inferred from homology"/>
<evidence type="ECO:0000259" key="8">
    <source>
        <dbReference type="Pfam" id="PF01227"/>
    </source>
</evidence>
<dbReference type="EMBL" id="JADJZA010000002">
    <property type="protein sequence ID" value="MBK9296439.1"/>
    <property type="molecule type" value="Genomic_DNA"/>
</dbReference>
<dbReference type="Gene3D" id="3.30.1130.10">
    <property type="match status" value="1"/>
</dbReference>
<dbReference type="InterPro" id="IPR043133">
    <property type="entry name" value="GTP-CH-I_C/QueF"/>
</dbReference>
<keyword evidence="6" id="KW-0862">Zinc</keyword>
<dbReference type="GO" id="GO:0005525">
    <property type="term" value="F:GTP binding"/>
    <property type="evidence" value="ECO:0007669"/>
    <property type="project" value="UniProtKB-KW"/>
</dbReference>
<dbReference type="InterPro" id="IPR020602">
    <property type="entry name" value="GTP_CycHdrlase_I_dom"/>
</dbReference>
<dbReference type="Proteomes" id="UP000727993">
    <property type="component" value="Unassembled WGS sequence"/>
</dbReference>
<dbReference type="FunFam" id="3.30.1130.10:FF:000001">
    <property type="entry name" value="GTP cyclohydrolase 1"/>
    <property type="match status" value="1"/>
</dbReference>
<dbReference type="NCBIfam" id="NF006825">
    <property type="entry name" value="PRK09347.1-2"/>
    <property type="match status" value="1"/>
</dbReference>
<feature type="domain" description="GTP cyclohydrolase I" evidence="8">
    <location>
        <begin position="31"/>
        <end position="208"/>
    </location>
</feature>
<keyword evidence="6" id="KW-0547">Nucleotide-binding</keyword>
<keyword evidence="4 6" id="KW-0554">One-carbon metabolism</keyword>
<dbReference type="PROSITE" id="PS00860">
    <property type="entry name" value="GTP_CYCLOHYDROL_1_2"/>
    <property type="match status" value="1"/>
</dbReference>
<evidence type="ECO:0000256" key="6">
    <source>
        <dbReference type="HAMAP-Rule" id="MF_00223"/>
    </source>
</evidence>
<evidence type="ECO:0000256" key="5">
    <source>
        <dbReference type="ARBA" id="ARBA00022801"/>
    </source>
</evidence>
<dbReference type="Pfam" id="PF01227">
    <property type="entry name" value="GTP_cyclohydroI"/>
    <property type="match status" value="1"/>
</dbReference>
<comment type="similarity">
    <text evidence="3 6">Belongs to the GTP cyclohydrolase I family.</text>
</comment>